<dbReference type="AlphaFoldDB" id="A0A8X6FZY2"/>
<keyword evidence="2" id="KW-1185">Reference proteome</keyword>
<organism evidence="1 2">
    <name type="scientific">Trichonephila clavata</name>
    <name type="common">Joro spider</name>
    <name type="synonym">Nephila clavata</name>
    <dbReference type="NCBI Taxonomy" id="2740835"/>
    <lineage>
        <taxon>Eukaryota</taxon>
        <taxon>Metazoa</taxon>
        <taxon>Ecdysozoa</taxon>
        <taxon>Arthropoda</taxon>
        <taxon>Chelicerata</taxon>
        <taxon>Arachnida</taxon>
        <taxon>Araneae</taxon>
        <taxon>Araneomorphae</taxon>
        <taxon>Entelegynae</taxon>
        <taxon>Araneoidea</taxon>
        <taxon>Nephilidae</taxon>
        <taxon>Trichonephila</taxon>
    </lineage>
</organism>
<proteinExistence type="predicted"/>
<comment type="caution">
    <text evidence="1">The sequence shown here is derived from an EMBL/GenBank/DDBJ whole genome shotgun (WGS) entry which is preliminary data.</text>
</comment>
<sequence>MFSADWNCQKFNNRIVKTRIRSKEKRAGLFEECLFERSTCVLPRNYRLLATVGNSESADLTGSQILPLYLNTCRWNREVSALDSSLLASSQWEISLQDE</sequence>
<evidence type="ECO:0000313" key="1">
    <source>
        <dbReference type="EMBL" id="GFQ92771.1"/>
    </source>
</evidence>
<dbReference type="EMBL" id="BMAO01004148">
    <property type="protein sequence ID" value="GFQ92771.1"/>
    <property type="molecule type" value="Genomic_DNA"/>
</dbReference>
<reference evidence="1" key="1">
    <citation type="submission" date="2020-07" db="EMBL/GenBank/DDBJ databases">
        <title>Multicomponent nature underlies the extraordinary mechanical properties of spider dragline silk.</title>
        <authorList>
            <person name="Kono N."/>
            <person name="Nakamura H."/>
            <person name="Mori M."/>
            <person name="Yoshida Y."/>
            <person name="Ohtoshi R."/>
            <person name="Malay A.D."/>
            <person name="Moran D.A.P."/>
            <person name="Tomita M."/>
            <person name="Numata K."/>
            <person name="Arakawa K."/>
        </authorList>
    </citation>
    <scope>NUCLEOTIDE SEQUENCE</scope>
</reference>
<gene>
    <name evidence="1" type="ORF">TNCT_643311</name>
</gene>
<evidence type="ECO:0000313" key="2">
    <source>
        <dbReference type="Proteomes" id="UP000887116"/>
    </source>
</evidence>
<dbReference type="Proteomes" id="UP000887116">
    <property type="component" value="Unassembled WGS sequence"/>
</dbReference>
<name>A0A8X6FZY2_TRICU</name>
<protein>
    <submittedName>
        <fullName evidence="1">Uncharacterized protein</fullName>
    </submittedName>
</protein>
<accession>A0A8X6FZY2</accession>